<dbReference type="AlphaFoldDB" id="A0A1I7Z1E3"/>
<accession>A0A1I7Z1E3</accession>
<sequence>MPPFHFSVEQYEYLLIFDAMQLHSTFWSFWDEYQRFIGVQAAAFGKLRERRDMETVPYCFIEEVLHRSANEFWNLTERAKKLSGIWGELAEAYWDKSGSLSLSYAPYKDDEWRLHYQIFGFDQLKSRTLSAQVVKEMSRRIRSICLSFTTDLRYNWTPGTWTSFDPEAGENDAAIQLLLGLDAPVHILGLSKNLGVESMGAKCIELVAKYPRLLSTFTTMRMAIEPEYFKLVQDAVARGRLQNLSMSSTRPTHVSIHDRKVLPPVFPTSFWVDFFFSESCKRLRLFFNDLDVALGIIKRWEKIDPQRLAPNKIFTGFLATPEDLEKKDVDTTTILLSNAEAQVQELVGSLVPLMSLMSFQYIYHPVDPHSRIYVAFRETGECSLLLH</sequence>
<name>A0A1I7Z1E3_9BILA</name>
<organism evidence="1 2">
    <name type="scientific">Steinernema glaseri</name>
    <dbReference type="NCBI Taxonomy" id="37863"/>
    <lineage>
        <taxon>Eukaryota</taxon>
        <taxon>Metazoa</taxon>
        <taxon>Ecdysozoa</taxon>
        <taxon>Nematoda</taxon>
        <taxon>Chromadorea</taxon>
        <taxon>Rhabditida</taxon>
        <taxon>Tylenchina</taxon>
        <taxon>Panagrolaimomorpha</taxon>
        <taxon>Strongyloidoidea</taxon>
        <taxon>Steinernematidae</taxon>
        <taxon>Steinernema</taxon>
    </lineage>
</organism>
<dbReference type="WBParaSite" id="L893_g21618.t1">
    <property type="protein sequence ID" value="L893_g21618.t1"/>
    <property type="gene ID" value="L893_g21618"/>
</dbReference>
<dbReference type="Proteomes" id="UP000095287">
    <property type="component" value="Unplaced"/>
</dbReference>
<evidence type="ECO:0000313" key="2">
    <source>
        <dbReference type="WBParaSite" id="L893_g21618.t1"/>
    </source>
</evidence>
<protein>
    <submittedName>
        <fullName evidence="2">Uncharacterized protein</fullName>
    </submittedName>
</protein>
<keyword evidence="1" id="KW-1185">Reference proteome</keyword>
<reference evidence="2" key="1">
    <citation type="submission" date="2016-11" db="UniProtKB">
        <authorList>
            <consortium name="WormBaseParasite"/>
        </authorList>
    </citation>
    <scope>IDENTIFICATION</scope>
</reference>
<proteinExistence type="predicted"/>
<evidence type="ECO:0000313" key="1">
    <source>
        <dbReference type="Proteomes" id="UP000095287"/>
    </source>
</evidence>